<dbReference type="AlphaFoldDB" id="A0A418Y3Q9"/>
<feature type="signal peptide" evidence="1">
    <location>
        <begin position="1"/>
        <end position="23"/>
    </location>
</feature>
<dbReference type="OrthoDB" id="6078150at2"/>
<dbReference type="PROSITE" id="PS51257">
    <property type="entry name" value="PROKAR_LIPOPROTEIN"/>
    <property type="match status" value="1"/>
</dbReference>
<protein>
    <recommendedName>
        <fullName evidence="4">DUF2846 domain-containing protein</fullName>
    </recommendedName>
</protein>
<keyword evidence="3" id="KW-1185">Reference proteome</keyword>
<evidence type="ECO:0000256" key="1">
    <source>
        <dbReference type="SAM" id="SignalP"/>
    </source>
</evidence>
<evidence type="ECO:0000313" key="3">
    <source>
        <dbReference type="Proteomes" id="UP000283734"/>
    </source>
</evidence>
<reference evidence="2 3" key="1">
    <citation type="submission" date="2018-09" db="EMBL/GenBank/DDBJ databases">
        <title>Alcanivorax profundi sp. nov., isolated from 1000 m-depth seawater of the Mariana Trench.</title>
        <authorList>
            <person name="Liu J."/>
        </authorList>
    </citation>
    <scope>NUCLEOTIDE SEQUENCE [LARGE SCALE GENOMIC DNA]</scope>
    <source>
        <strain evidence="2 3">MTEO17</strain>
    </source>
</reference>
<dbReference type="Proteomes" id="UP000283734">
    <property type="component" value="Unassembled WGS sequence"/>
</dbReference>
<dbReference type="EMBL" id="QYYA01000001">
    <property type="protein sequence ID" value="RJG20168.1"/>
    <property type="molecule type" value="Genomic_DNA"/>
</dbReference>
<evidence type="ECO:0008006" key="4">
    <source>
        <dbReference type="Google" id="ProtNLM"/>
    </source>
</evidence>
<gene>
    <name evidence="2" type="ORF">D4A39_04940</name>
</gene>
<name>A0A418Y3Q9_9GAMM</name>
<accession>A0A418Y3Q9</accession>
<feature type="chain" id="PRO_5019386699" description="DUF2846 domain-containing protein" evidence="1">
    <location>
        <begin position="24"/>
        <end position="146"/>
    </location>
</feature>
<evidence type="ECO:0000313" key="2">
    <source>
        <dbReference type="EMBL" id="RJG20168.1"/>
    </source>
</evidence>
<sequence>MLRILTIVSVLVLAGCASTGMYDAPHGENLATLTVDNQLSAPASDDDTGGWQMPTSATAKASIFKVDGERVSQQAGADTVNLEAGKHTIEVFADQGGILRFGKFRHTFDEGGTYQVRIKPAAGKGDYTLELINAAAPDTVLKTKNF</sequence>
<proteinExistence type="predicted"/>
<keyword evidence="1" id="KW-0732">Signal</keyword>
<comment type="caution">
    <text evidence="2">The sequence shown here is derived from an EMBL/GenBank/DDBJ whole genome shotgun (WGS) entry which is preliminary data.</text>
</comment>
<organism evidence="2 3">
    <name type="scientific">Alcanivorax profundi</name>
    <dbReference type="NCBI Taxonomy" id="2338368"/>
    <lineage>
        <taxon>Bacteria</taxon>
        <taxon>Pseudomonadati</taxon>
        <taxon>Pseudomonadota</taxon>
        <taxon>Gammaproteobacteria</taxon>
        <taxon>Oceanospirillales</taxon>
        <taxon>Alcanivoracaceae</taxon>
        <taxon>Alcanivorax</taxon>
    </lineage>
</organism>